<keyword evidence="4" id="KW-1185">Reference proteome</keyword>
<feature type="compositionally biased region" description="Pro residues" evidence="1">
    <location>
        <begin position="222"/>
        <end position="245"/>
    </location>
</feature>
<evidence type="ECO:0000313" key="4">
    <source>
        <dbReference type="Proteomes" id="UP000334990"/>
    </source>
</evidence>
<feature type="compositionally biased region" description="Pro residues" evidence="1">
    <location>
        <begin position="188"/>
        <end position="210"/>
    </location>
</feature>
<comment type="caution">
    <text evidence="3">The sequence shown here is derived from an EMBL/GenBank/DDBJ whole genome shotgun (WGS) entry which is preliminary data.</text>
</comment>
<feature type="domain" description="DUF4082" evidence="2">
    <location>
        <begin position="3"/>
        <end position="115"/>
    </location>
</feature>
<protein>
    <recommendedName>
        <fullName evidence="2">DUF4082 domain-containing protein</fullName>
    </recommendedName>
</protein>
<dbReference type="Pfam" id="PF13313">
    <property type="entry name" value="DUF4082"/>
    <property type="match status" value="1"/>
</dbReference>
<feature type="compositionally biased region" description="Low complexity" evidence="1">
    <location>
        <begin position="153"/>
        <end position="169"/>
    </location>
</feature>
<sequence>MAKEGLVAGVRFFKAAGETGRHTGSLWTSRGVRLARVTFTAETRSGWQEARFAEPVTVHPGQTYTISYHSDNGTYAGTRGSLAATEPLAAARQRTGVYRYGKSRFPDKWNPKNYTYYVDPIFQWWETVTRPNPAPGTTPPAPGTPTPTPPRPTITVTASAAVPSATFSPLPIPPPSPSPSLTLSPSPSVSPTPSPSPSASPSPSPSPSPSRTPTRSATPTRLPLPPSPTRTPPPPAVSPTPDRPA</sequence>
<dbReference type="EMBL" id="BLAD01000087">
    <property type="protein sequence ID" value="GES04823.1"/>
    <property type="molecule type" value="Genomic_DNA"/>
</dbReference>
<gene>
    <name evidence="3" type="ORF">Acor_68910</name>
</gene>
<evidence type="ECO:0000256" key="1">
    <source>
        <dbReference type="SAM" id="MobiDB-lite"/>
    </source>
</evidence>
<dbReference type="AlphaFoldDB" id="A0A5M3WCK0"/>
<evidence type="ECO:0000259" key="2">
    <source>
        <dbReference type="Pfam" id="PF13313"/>
    </source>
</evidence>
<feature type="compositionally biased region" description="Pro residues" evidence="1">
    <location>
        <begin position="132"/>
        <end position="152"/>
    </location>
</feature>
<proteinExistence type="predicted"/>
<dbReference type="InterPro" id="IPR025141">
    <property type="entry name" value="DUF4082"/>
</dbReference>
<evidence type="ECO:0000313" key="3">
    <source>
        <dbReference type="EMBL" id="GES04823.1"/>
    </source>
</evidence>
<accession>A0A5M3WCK0</accession>
<name>A0A5M3WCK0_9ACTN</name>
<dbReference type="Proteomes" id="UP000334990">
    <property type="component" value="Unassembled WGS sequence"/>
</dbReference>
<reference evidence="3 4" key="1">
    <citation type="submission" date="2019-10" db="EMBL/GenBank/DDBJ databases">
        <title>Whole genome shotgun sequence of Acrocarpospora corrugata NBRC 13972.</title>
        <authorList>
            <person name="Ichikawa N."/>
            <person name="Kimura A."/>
            <person name="Kitahashi Y."/>
            <person name="Komaki H."/>
            <person name="Oguchi A."/>
        </authorList>
    </citation>
    <scope>NUCLEOTIDE SEQUENCE [LARGE SCALE GENOMIC DNA]</scope>
    <source>
        <strain evidence="3 4">NBRC 13972</strain>
    </source>
</reference>
<organism evidence="3 4">
    <name type="scientific">Acrocarpospora corrugata</name>
    <dbReference type="NCBI Taxonomy" id="35763"/>
    <lineage>
        <taxon>Bacteria</taxon>
        <taxon>Bacillati</taxon>
        <taxon>Actinomycetota</taxon>
        <taxon>Actinomycetes</taxon>
        <taxon>Streptosporangiales</taxon>
        <taxon>Streptosporangiaceae</taxon>
        <taxon>Acrocarpospora</taxon>
    </lineage>
</organism>
<feature type="compositionally biased region" description="Low complexity" evidence="1">
    <location>
        <begin position="211"/>
        <end position="221"/>
    </location>
</feature>
<feature type="region of interest" description="Disordered" evidence="1">
    <location>
        <begin position="129"/>
        <end position="245"/>
    </location>
</feature>